<dbReference type="InterPro" id="IPR016148">
    <property type="entry name" value="Pili_assmbl_chaperone_C"/>
</dbReference>
<dbReference type="InterPro" id="IPR016147">
    <property type="entry name" value="Pili_assmbl_chaperone_N"/>
</dbReference>
<evidence type="ECO:0000256" key="3">
    <source>
        <dbReference type="ARBA" id="ARBA00022729"/>
    </source>
</evidence>
<dbReference type="AlphaFoldDB" id="S0DET7"/>
<dbReference type="PANTHER" id="PTHR30251">
    <property type="entry name" value="PILUS ASSEMBLY CHAPERONE"/>
    <property type="match status" value="1"/>
</dbReference>
<evidence type="ECO:0000256" key="4">
    <source>
        <dbReference type="ARBA" id="ARBA00022764"/>
    </source>
</evidence>
<accession>S0DET7</accession>
<protein>
    <submittedName>
        <fullName evidence="9">Putative periplasmic fimbrial chaperone</fullName>
    </submittedName>
</protein>
<dbReference type="PRINTS" id="PR00969">
    <property type="entry name" value="CHAPERONPILI"/>
</dbReference>
<evidence type="ECO:0000256" key="5">
    <source>
        <dbReference type="ARBA" id="ARBA00023186"/>
    </source>
</evidence>
<proteinExistence type="inferred from homology"/>
<keyword evidence="3" id="KW-0732">Signal</keyword>
<evidence type="ECO:0000256" key="2">
    <source>
        <dbReference type="ARBA" id="ARBA00007399"/>
    </source>
</evidence>
<dbReference type="Pfam" id="PF02753">
    <property type="entry name" value="PapD_C"/>
    <property type="match status" value="1"/>
</dbReference>
<keyword evidence="6" id="KW-0393">Immunoglobulin domain</keyword>
<evidence type="ECO:0000256" key="1">
    <source>
        <dbReference type="ARBA" id="ARBA00004418"/>
    </source>
</evidence>
<evidence type="ECO:0000256" key="6">
    <source>
        <dbReference type="ARBA" id="ARBA00023319"/>
    </source>
</evidence>
<dbReference type="InterPro" id="IPR036316">
    <property type="entry name" value="Pili_assmbl_chap_C_dom_sf"/>
</dbReference>
<dbReference type="EMBL" id="HF548308">
    <property type="protein sequence ID" value="CCO21514.1"/>
    <property type="molecule type" value="Genomic_DNA"/>
</dbReference>
<evidence type="ECO:0000259" key="8">
    <source>
        <dbReference type="Pfam" id="PF02753"/>
    </source>
</evidence>
<feature type="domain" description="Pili assembly chaperone C-terminal" evidence="8">
    <location>
        <begin position="163"/>
        <end position="219"/>
    </location>
</feature>
<keyword evidence="4" id="KW-0574">Periplasm</keyword>
<dbReference type="SUPFAM" id="SSF49354">
    <property type="entry name" value="PapD-like"/>
    <property type="match status" value="1"/>
</dbReference>
<keyword evidence="5" id="KW-0143">Chaperone</keyword>
<feature type="domain" description="Pili assembly chaperone N-terminal" evidence="7">
    <location>
        <begin position="24"/>
        <end position="140"/>
    </location>
</feature>
<dbReference type="PANTHER" id="PTHR30251:SF9">
    <property type="entry name" value="CHAPERONE PROTEIN CAF1M"/>
    <property type="match status" value="1"/>
</dbReference>
<dbReference type="InterPro" id="IPR013783">
    <property type="entry name" value="Ig-like_fold"/>
</dbReference>
<dbReference type="SUPFAM" id="SSF49584">
    <property type="entry name" value="Periplasmic chaperone C-domain"/>
    <property type="match status" value="1"/>
</dbReference>
<dbReference type="InterPro" id="IPR050643">
    <property type="entry name" value="Periplasmic_pilus_chap"/>
</dbReference>
<sequence>MNFLRNTLIATTVMASTITAAQAGIVIGGTRVIYDGNKKEASISVNNPDSVPYLIQSWIETQNGGAEKAPFIITPPLYRLDKDQQNVERILLAGSAPQDKESLYWLNIKAIPASSKDSGTNTLQIAVKTRLKLIYRPAALKNEVPEAQAAKLTWQKSGNQIQVTNPSNYVINFNEITVAGKKLEDVSYVLPGSTARFPLPNGVSGGAVTFKIINDYGGAGEAHRSSI</sequence>
<gene>
    <name evidence="9" type="ORF">BN138_702</name>
</gene>
<dbReference type="GO" id="GO:0030288">
    <property type="term" value="C:outer membrane-bounded periplasmic space"/>
    <property type="evidence" value="ECO:0007669"/>
    <property type="project" value="InterPro"/>
</dbReference>
<organism evidence="9">
    <name type="scientific">termite gut metagenome</name>
    <dbReference type="NCBI Taxonomy" id="433724"/>
    <lineage>
        <taxon>unclassified sequences</taxon>
        <taxon>metagenomes</taxon>
        <taxon>organismal metagenomes</taxon>
    </lineage>
</organism>
<dbReference type="InterPro" id="IPR008962">
    <property type="entry name" value="PapD-like_sf"/>
</dbReference>
<dbReference type="GO" id="GO:0071555">
    <property type="term" value="P:cell wall organization"/>
    <property type="evidence" value="ECO:0007669"/>
    <property type="project" value="InterPro"/>
</dbReference>
<comment type="similarity">
    <text evidence="2">Belongs to the periplasmic pilus chaperone family.</text>
</comment>
<reference evidence="9" key="2">
    <citation type="journal article" date="2013" name="Biotechnol. Biofuels">
        <title>Mining for hemicellulases in the fungus-growing termite Pseudacanthotermes militaris using functional metagenomics.</title>
        <authorList>
            <person name="Bastien G."/>
            <person name="Arnal G."/>
            <person name="Bozonnet S."/>
            <person name="Laguerre S."/>
            <person name="Ferreira F."/>
            <person name="Faure R."/>
            <person name="Henrissat B."/>
            <person name="Lefevre F."/>
            <person name="Robe P."/>
            <person name="Bouchez O."/>
            <person name="Noirot C."/>
            <person name="Dumon C."/>
            <person name="O'Donohue M."/>
        </authorList>
    </citation>
    <scope>NUCLEOTIDE SEQUENCE</scope>
</reference>
<reference evidence="9" key="1">
    <citation type="submission" date="2012-10" db="EMBL/GenBank/DDBJ databases">
        <authorList>
            <person name="Sandrine L."/>
        </authorList>
    </citation>
    <scope>NUCLEOTIDE SEQUENCE</scope>
</reference>
<evidence type="ECO:0000259" key="7">
    <source>
        <dbReference type="Pfam" id="PF00345"/>
    </source>
</evidence>
<dbReference type="InterPro" id="IPR001829">
    <property type="entry name" value="Pili_assmbl_chaperone_bac"/>
</dbReference>
<dbReference type="Gene3D" id="2.60.40.10">
    <property type="entry name" value="Immunoglobulins"/>
    <property type="match status" value="2"/>
</dbReference>
<comment type="subcellular location">
    <subcellularLocation>
        <location evidence="1">Periplasm</location>
    </subcellularLocation>
</comment>
<dbReference type="Pfam" id="PF00345">
    <property type="entry name" value="PapD_N"/>
    <property type="match status" value="1"/>
</dbReference>
<name>S0DET7_9ZZZZ</name>
<evidence type="ECO:0000313" key="9">
    <source>
        <dbReference type="EMBL" id="CCO21514.1"/>
    </source>
</evidence>
<dbReference type="FunFam" id="2.60.40.10:FF:000458">
    <property type="entry name" value="Molecular chaperone FimC"/>
    <property type="match status" value="1"/>
</dbReference>